<name>F2NNV4_MARHT</name>
<dbReference type="RefSeq" id="WP_013703380.1">
    <property type="nucleotide sequence ID" value="NC_015387.1"/>
</dbReference>
<dbReference type="eggNOG" id="COG0744">
    <property type="taxonomic scope" value="Bacteria"/>
</dbReference>
<organism evidence="18 19">
    <name type="scientific">Marinithermus hydrothermalis (strain DSM 14884 / JCM 11576 / T1)</name>
    <dbReference type="NCBI Taxonomy" id="869210"/>
    <lineage>
        <taxon>Bacteria</taxon>
        <taxon>Thermotogati</taxon>
        <taxon>Deinococcota</taxon>
        <taxon>Deinococci</taxon>
        <taxon>Thermales</taxon>
        <taxon>Thermaceae</taxon>
        <taxon>Marinithermus</taxon>
    </lineage>
</organism>
<keyword evidence="12" id="KW-0511">Multifunctional enzyme</keyword>
<dbReference type="PANTHER" id="PTHR32282:SF27">
    <property type="entry name" value="PENICILLIN-BINDING PROTEIN 1A"/>
    <property type="match status" value="1"/>
</dbReference>
<feature type="domain" description="Penicillin-binding protein transpeptidase" evidence="16">
    <location>
        <begin position="347"/>
        <end position="591"/>
    </location>
</feature>
<evidence type="ECO:0000313" key="19">
    <source>
        <dbReference type="Proteomes" id="UP000007030"/>
    </source>
</evidence>
<dbReference type="PANTHER" id="PTHR32282">
    <property type="entry name" value="BINDING PROTEIN TRANSPEPTIDASE, PUTATIVE-RELATED"/>
    <property type="match status" value="1"/>
</dbReference>
<protein>
    <recommendedName>
        <fullName evidence="14">peptidoglycan glycosyltransferase</fullName>
        <ecNumber evidence="14">2.4.99.28</ecNumber>
    </recommendedName>
</protein>
<dbReference type="InterPro" id="IPR050396">
    <property type="entry name" value="Glycosyltr_51/Transpeptidase"/>
</dbReference>
<evidence type="ECO:0000256" key="4">
    <source>
        <dbReference type="ARBA" id="ARBA00022676"/>
    </source>
</evidence>
<evidence type="ECO:0000256" key="12">
    <source>
        <dbReference type="ARBA" id="ARBA00023268"/>
    </source>
</evidence>
<evidence type="ECO:0000256" key="2">
    <source>
        <dbReference type="ARBA" id="ARBA00022645"/>
    </source>
</evidence>
<evidence type="ECO:0000256" key="14">
    <source>
        <dbReference type="ARBA" id="ARBA00044770"/>
    </source>
</evidence>
<evidence type="ECO:0000256" key="1">
    <source>
        <dbReference type="ARBA" id="ARBA00004370"/>
    </source>
</evidence>
<dbReference type="Pfam" id="PF00905">
    <property type="entry name" value="Transpeptidase"/>
    <property type="match status" value="1"/>
</dbReference>
<dbReference type="GO" id="GO:0008658">
    <property type="term" value="F:penicillin binding"/>
    <property type="evidence" value="ECO:0007669"/>
    <property type="project" value="InterPro"/>
</dbReference>
<dbReference type="Proteomes" id="UP000007030">
    <property type="component" value="Chromosome"/>
</dbReference>
<evidence type="ECO:0000256" key="7">
    <source>
        <dbReference type="ARBA" id="ARBA00022801"/>
    </source>
</evidence>
<dbReference type="GO" id="GO:0008955">
    <property type="term" value="F:peptidoglycan glycosyltransferase activity"/>
    <property type="evidence" value="ECO:0007669"/>
    <property type="project" value="UniProtKB-EC"/>
</dbReference>
<dbReference type="Pfam" id="PF00912">
    <property type="entry name" value="Transgly"/>
    <property type="match status" value="1"/>
</dbReference>
<dbReference type="InterPro" id="IPR036950">
    <property type="entry name" value="PBP_transglycosylase"/>
</dbReference>
<dbReference type="EC" id="2.4.99.28" evidence="14"/>
<evidence type="ECO:0000256" key="10">
    <source>
        <dbReference type="ARBA" id="ARBA00022989"/>
    </source>
</evidence>
<dbReference type="OrthoDB" id="9766909at2"/>
<evidence type="ECO:0000259" key="17">
    <source>
        <dbReference type="Pfam" id="PF00912"/>
    </source>
</evidence>
<reference evidence="18 19" key="1">
    <citation type="journal article" date="2012" name="Stand. Genomic Sci.">
        <title>Complete genome sequence of the aerobic, heterotroph Marinithermus hydrothermalis type strain (T1(T)) from a deep-sea hydrothermal vent chimney.</title>
        <authorList>
            <person name="Copeland A."/>
            <person name="Gu W."/>
            <person name="Yasawong M."/>
            <person name="Lapidus A."/>
            <person name="Lucas S."/>
            <person name="Deshpande S."/>
            <person name="Pagani I."/>
            <person name="Tapia R."/>
            <person name="Cheng J.F."/>
            <person name="Goodwin L.A."/>
            <person name="Pitluck S."/>
            <person name="Liolios K."/>
            <person name="Ivanova N."/>
            <person name="Mavromatis K."/>
            <person name="Mikhailova N."/>
            <person name="Pati A."/>
            <person name="Chen A."/>
            <person name="Palaniappan K."/>
            <person name="Land M."/>
            <person name="Pan C."/>
            <person name="Brambilla E.M."/>
            <person name="Rohde M."/>
            <person name="Tindall B.J."/>
            <person name="Sikorski J."/>
            <person name="Goker M."/>
            <person name="Detter J.C."/>
            <person name="Bristow J."/>
            <person name="Eisen J.A."/>
            <person name="Markowitz V."/>
            <person name="Hugenholtz P."/>
            <person name="Kyrpides N.C."/>
            <person name="Klenk H.P."/>
            <person name="Woyke T."/>
        </authorList>
    </citation>
    <scope>NUCLEOTIDE SEQUENCE [LARGE SCALE GENOMIC DNA]</scope>
    <source>
        <strain evidence="19">DSM 14884 / JCM 11576 / T1</strain>
    </source>
</reference>
<evidence type="ECO:0000313" key="18">
    <source>
        <dbReference type="EMBL" id="AEB11328.1"/>
    </source>
</evidence>
<dbReference type="GO" id="GO:0008360">
    <property type="term" value="P:regulation of cell shape"/>
    <property type="evidence" value="ECO:0007669"/>
    <property type="project" value="UniProtKB-KW"/>
</dbReference>
<dbReference type="GO" id="GO:0016020">
    <property type="term" value="C:membrane"/>
    <property type="evidence" value="ECO:0007669"/>
    <property type="project" value="UniProtKB-SubCell"/>
</dbReference>
<dbReference type="InterPro" id="IPR001460">
    <property type="entry name" value="PCN-bd_Tpept"/>
</dbReference>
<dbReference type="GO" id="GO:0009252">
    <property type="term" value="P:peptidoglycan biosynthetic process"/>
    <property type="evidence" value="ECO:0007669"/>
    <property type="project" value="UniProtKB-KW"/>
</dbReference>
<dbReference type="SUPFAM" id="SSF53955">
    <property type="entry name" value="Lysozyme-like"/>
    <property type="match status" value="1"/>
</dbReference>
<dbReference type="InterPro" id="IPR023346">
    <property type="entry name" value="Lysozyme-like_dom_sf"/>
</dbReference>
<dbReference type="Gene3D" id="1.10.3810.10">
    <property type="entry name" value="Biosynthetic peptidoglycan transglycosylase-like"/>
    <property type="match status" value="1"/>
</dbReference>
<dbReference type="EMBL" id="CP002630">
    <property type="protein sequence ID" value="AEB11328.1"/>
    <property type="molecule type" value="Genomic_DNA"/>
</dbReference>
<keyword evidence="9" id="KW-0573">Peptidoglycan synthesis</keyword>
<keyword evidence="13" id="KW-0961">Cell wall biogenesis/degradation</keyword>
<dbReference type="Gene3D" id="3.40.710.10">
    <property type="entry name" value="DD-peptidase/beta-lactamase superfamily"/>
    <property type="match status" value="1"/>
</dbReference>
<dbReference type="GO" id="GO:0030288">
    <property type="term" value="C:outer membrane-bounded periplasmic space"/>
    <property type="evidence" value="ECO:0007669"/>
    <property type="project" value="TreeGrafter"/>
</dbReference>
<keyword evidence="3" id="KW-0645">Protease</keyword>
<keyword evidence="2" id="KW-0121">Carboxypeptidase</keyword>
<dbReference type="STRING" id="869210.Marky_0577"/>
<feature type="domain" description="Glycosyl transferase family 51" evidence="17">
    <location>
        <begin position="66"/>
        <end position="232"/>
    </location>
</feature>
<evidence type="ECO:0000256" key="9">
    <source>
        <dbReference type="ARBA" id="ARBA00022984"/>
    </source>
</evidence>
<keyword evidence="7" id="KW-0378">Hydrolase</keyword>
<dbReference type="SUPFAM" id="SSF56601">
    <property type="entry name" value="beta-lactamase/transpeptidase-like"/>
    <property type="match status" value="1"/>
</dbReference>
<keyword evidence="19" id="KW-1185">Reference proteome</keyword>
<dbReference type="InterPro" id="IPR012338">
    <property type="entry name" value="Beta-lactam/transpept-like"/>
</dbReference>
<evidence type="ECO:0000256" key="15">
    <source>
        <dbReference type="ARBA" id="ARBA00049902"/>
    </source>
</evidence>
<dbReference type="KEGG" id="mhd:Marky_0577"/>
<accession>F2NNV4</accession>
<keyword evidence="8" id="KW-0133">Cell shape</keyword>
<keyword evidence="4 18" id="KW-0328">Glycosyltransferase</keyword>
<dbReference type="InterPro" id="IPR001264">
    <property type="entry name" value="Glyco_trans_51"/>
</dbReference>
<evidence type="ECO:0000256" key="3">
    <source>
        <dbReference type="ARBA" id="ARBA00022670"/>
    </source>
</evidence>
<keyword evidence="10" id="KW-1133">Transmembrane helix</keyword>
<gene>
    <name evidence="18" type="ordered locus">Marky_0577</name>
</gene>
<evidence type="ECO:0000256" key="8">
    <source>
        <dbReference type="ARBA" id="ARBA00022960"/>
    </source>
</evidence>
<dbReference type="GO" id="GO:0004180">
    <property type="term" value="F:carboxypeptidase activity"/>
    <property type="evidence" value="ECO:0007669"/>
    <property type="project" value="UniProtKB-KW"/>
</dbReference>
<keyword evidence="5 18" id="KW-0808">Transferase</keyword>
<comment type="subcellular location">
    <subcellularLocation>
        <location evidence="1">Membrane</location>
    </subcellularLocation>
</comment>
<evidence type="ECO:0000256" key="11">
    <source>
        <dbReference type="ARBA" id="ARBA00023136"/>
    </source>
</evidence>
<evidence type="ECO:0000256" key="6">
    <source>
        <dbReference type="ARBA" id="ARBA00022692"/>
    </source>
</evidence>
<evidence type="ECO:0000256" key="13">
    <source>
        <dbReference type="ARBA" id="ARBA00023316"/>
    </source>
</evidence>
<keyword evidence="11" id="KW-0472">Membrane</keyword>
<dbReference type="HOGENOM" id="CLU_006354_2_4_0"/>
<evidence type="ECO:0000259" key="16">
    <source>
        <dbReference type="Pfam" id="PF00905"/>
    </source>
</evidence>
<keyword evidence="6" id="KW-0812">Transmembrane</keyword>
<sequence>MWRYLLLAVAAGVVGGGAAALYVAWRWSQDLPSLEALENLSLTATTTVYARDGTPIATLASVEDGRAINRSLVRLSEVSPAAVAAVVASEDRRFFQHYGIDWIRLLGGLYNTLRGDLQGGSTITTQVVKNTVLRELATTRSLERKFKEFPLALELERRYSKEEILEMYLNVVFWGGNLTGIRAAAEAYFGKDPSELTLAEGAYLAVLIPAPNERYKDLEGARRRIRRLLDQMVEDGWITPAEAEAAWRQPLVPKGWEARYDAEGNLLEARLVDPSARVMPELAATIAPHFVFEVRKELLRRFGPQKVFGQGGLRVYTTLDLGMQNAAEAAAAEAVEAGRLPDGAQLAIVGLDPEDGRVYAMVGARPGTVGEFNRATQLGDGIGRSPGSAVKPFVYATALEAGWTQATTVEDSPVEYPDPTEPDGVWSPKNFDGTFLNRPVTIRYALDRSLNVPAVRTAEAIGLERVVAKLRAAGFTVPKHPGLAVAIGGVEVTPLRLAAAYASFINGGYVVEPQLIERVEDAEGRVLYQMTPTRKRIWDEVVAYLGWDMLKGYVYDPMGGLARRARIPGRVVGGKTGTSNEARDLWFAGVTRGLSAVVWVGRDDNKPLVLNGRAPSSSVVNPPIWKNFVEEALRGRPGQDFPPPKGLVGVSIDLLSGEPSPQGTLVFFRAERVPARAAVPVGAHVLVGLEPDRDCIAGVGVPSEAVRWKAVPPDEVDRYRCR</sequence>
<proteinExistence type="predicted"/>
<comment type="catalytic activity">
    <reaction evidence="15">
        <text>[GlcNAc-(1-&gt;4)-Mur2Ac(oyl-L-Ala-gamma-D-Glu-L-Lys-D-Ala-D-Ala)](n)-di-trans,octa-cis-undecaprenyl diphosphate + beta-D-GlcNAc-(1-&gt;4)-Mur2Ac(oyl-L-Ala-gamma-D-Glu-L-Lys-D-Ala-D-Ala)-di-trans,octa-cis-undecaprenyl diphosphate = [GlcNAc-(1-&gt;4)-Mur2Ac(oyl-L-Ala-gamma-D-Glu-L-Lys-D-Ala-D-Ala)](n+1)-di-trans,octa-cis-undecaprenyl diphosphate + di-trans,octa-cis-undecaprenyl diphosphate + H(+)</text>
        <dbReference type="Rhea" id="RHEA:23708"/>
        <dbReference type="Rhea" id="RHEA-COMP:9602"/>
        <dbReference type="Rhea" id="RHEA-COMP:9603"/>
        <dbReference type="ChEBI" id="CHEBI:15378"/>
        <dbReference type="ChEBI" id="CHEBI:58405"/>
        <dbReference type="ChEBI" id="CHEBI:60033"/>
        <dbReference type="ChEBI" id="CHEBI:78435"/>
        <dbReference type="EC" id="2.4.99.28"/>
    </reaction>
</comment>
<evidence type="ECO:0000256" key="5">
    <source>
        <dbReference type="ARBA" id="ARBA00022679"/>
    </source>
</evidence>
<dbReference type="AlphaFoldDB" id="F2NNV4"/>
<dbReference type="GO" id="GO:0006508">
    <property type="term" value="P:proteolysis"/>
    <property type="evidence" value="ECO:0007669"/>
    <property type="project" value="UniProtKB-KW"/>
</dbReference>
<dbReference type="GO" id="GO:0071555">
    <property type="term" value="P:cell wall organization"/>
    <property type="evidence" value="ECO:0007669"/>
    <property type="project" value="UniProtKB-KW"/>
</dbReference>